<reference evidence="7" key="1">
    <citation type="submission" date="2023-06" db="EMBL/GenBank/DDBJ databases">
        <title>Genome-scale phylogeny and comparative genomics of the fungal order Sordariales.</title>
        <authorList>
            <consortium name="Lawrence Berkeley National Laboratory"/>
            <person name="Hensen N."/>
            <person name="Bonometti L."/>
            <person name="Westerberg I."/>
            <person name="Brannstrom I.O."/>
            <person name="Guillou S."/>
            <person name="Cros-Aarteil S."/>
            <person name="Calhoun S."/>
            <person name="Haridas S."/>
            <person name="Kuo A."/>
            <person name="Mondo S."/>
            <person name="Pangilinan J."/>
            <person name="Riley R."/>
            <person name="Labutti K."/>
            <person name="Andreopoulos B."/>
            <person name="Lipzen A."/>
            <person name="Chen C."/>
            <person name="Yanf M."/>
            <person name="Daum C."/>
            <person name="Ng V."/>
            <person name="Clum A."/>
            <person name="Steindorff A."/>
            <person name="Ohm R."/>
            <person name="Martin F."/>
            <person name="Silar P."/>
            <person name="Natvig D."/>
            <person name="Lalanne C."/>
            <person name="Gautier V."/>
            <person name="Ament-Velasquez S.L."/>
            <person name="Kruys A."/>
            <person name="Hutchinson M.I."/>
            <person name="Powell A.J."/>
            <person name="Barry K."/>
            <person name="Miller A.N."/>
            <person name="Grigoriev I.V."/>
            <person name="Debuchy R."/>
            <person name="Gladieux P."/>
            <person name="Thoren M.H."/>
            <person name="Johannesson H."/>
        </authorList>
    </citation>
    <scope>NUCLEOTIDE SEQUENCE</scope>
    <source>
        <strain evidence="7">8032-3</strain>
    </source>
</reference>
<dbReference type="GO" id="GO:0005634">
    <property type="term" value="C:nucleus"/>
    <property type="evidence" value="ECO:0007669"/>
    <property type="project" value="TreeGrafter"/>
</dbReference>
<comment type="caution">
    <text evidence="7">The sequence shown here is derived from an EMBL/GenBank/DDBJ whole genome shotgun (WGS) entry which is preliminary data.</text>
</comment>
<feature type="region of interest" description="Disordered" evidence="4">
    <location>
        <begin position="465"/>
        <end position="547"/>
    </location>
</feature>
<evidence type="ECO:0000313" key="7">
    <source>
        <dbReference type="EMBL" id="KAK1767806.1"/>
    </source>
</evidence>
<feature type="compositionally biased region" description="Basic and acidic residues" evidence="4">
    <location>
        <begin position="422"/>
        <end position="444"/>
    </location>
</feature>
<evidence type="ECO:0000256" key="4">
    <source>
        <dbReference type="SAM" id="MobiDB-lite"/>
    </source>
</evidence>
<dbReference type="SUPFAM" id="SSF52540">
    <property type="entry name" value="P-loop containing nucleoside triphosphate hydrolases"/>
    <property type="match status" value="2"/>
</dbReference>
<keyword evidence="1" id="KW-0547">Nucleotide-binding</keyword>
<evidence type="ECO:0000313" key="8">
    <source>
        <dbReference type="Proteomes" id="UP001244011"/>
    </source>
</evidence>
<dbReference type="RefSeq" id="XP_060284019.1">
    <property type="nucleotide sequence ID" value="XM_060426054.1"/>
</dbReference>
<feature type="domain" description="Helicase ATP-binding" evidence="5">
    <location>
        <begin position="879"/>
        <end position="1065"/>
    </location>
</feature>
<dbReference type="GO" id="GO:0006281">
    <property type="term" value="P:DNA repair"/>
    <property type="evidence" value="ECO:0007669"/>
    <property type="project" value="TreeGrafter"/>
</dbReference>
<organism evidence="7 8">
    <name type="scientific">Phialemonium atrogriseum</name>
    <dbReference type="NCBI Taxonomy" id="1093897"/>
    <lineage>
        <taxon>Eukaryota</taxon>
        <taxon>Fungi</taxon>
        <taxon>Dikarya</taxon>
        <taxon>Ascomycota</taxon>
        <taxon>Pezizomycotina</taxon>
        <taxon>Sordariomycetes</taxon>
        <taxon>Sordariomycetidae</taxon>
        <taxon>Cephalothecales</taxon>
        <taxon>Cephalothecaceae</taxon>
        <taxon>Phialemonium</taxon>
    </lineage>
</organism>
<feature type="compositionally biased region" description="Basic and acidic residues" evidence="4">
    <location>
        <begin position="392"/>
        <end position="402"/>
    </location>
</feature>
<feature type="compositionally biased region" description="Acidic residues" evidence="4">
    <location>
        <begin position="465"/>
        <end position="490"/>
    </location>
</feature>
<evidence type="ECO:0000256" key="1">
    <source>
        <dbReference type="ARBA" id="ARBA00022741"/>
    </source>
</evidence>
<name>A0AAJ0C0S8_9PEZI</name>
<dbReference type="InterPro" id="IPR049730">
    <property type="entry name" value="SNF2/RAD54-like_C"/>
</dbReference>
<feature type="compositionally biased region" description="Low complexity" evidence="4">
    <location>
        <begin position="522"/>
        <end position="533"/>
    </location>
</feature>
<dbReference type="SMART" id="SM00487">
    <property type="entry name" value="DEXDc"/>
    <property type="match status" value="1"/>
</dbReference>
<dbReference type="FunFam" id="3.40.50.10810:FF:000053">
    <property type="entry name" value="SNF2 family helicase/ATPase, putative"/>
    <property type="match status" value="1"/>
</dbReference>
<feature type="domain" description="Helicase C-terminal" evidence="6">
    <location>
        <begin position="1470"/>
        <end position="1637"/>
    </location>
</feature>
<gene>
    <name evidence="7" type="ORF">QBC33DRAFT_514726</name>
</gene>
<dbReference type="Gene3D" id="3.40.50.300">
    <property type="entry name" value="P-loop containing nucleotide triphosphate hydrolases"/>
    <property type="match status" value="2"/>
</dbReference>
<feature type="region of interest" description="Disordered" evidence="4">
    <location>
        <begin position="1212"/>
        <end position="1231"/>
    </location>
</feature>
<evidence type="ECO:0000256" key="2">
    <source>
        <dbReference type="ARBA" id="ARBA00022801"/>
    </source>
</evidence>
<evidence type="ECO:0000259" key="5">
    <source>
        <dbReference type="PROSITE" id="PS51192"/>
    </source>
</evidence>
<dbReference type="InterPro" id="IPR001650">
    <property type="entry name" value="Helicase_C-like"/>
</dbReference>
<feature type="compositionally biased region" description="Polar residues" evidence="4">
    <location>
        <begin position="1219"/>
        <end position="1228"/>
    </location>
</feature>
<dbReference type="GO" id="GO:0005524">
    <property type="term" value="F:ATP binding"/>
    <property type="evidence" value="ECO:0007669"/>
    <property type="project" value="UniProtKB-KW"/>
</dbReference>
<feature type="region of interest" description="Disordered" evidence="4">
    <location>
        <begin position="1399"/>
        <end position="1465"/>
    </location>
</feature>
<proteinExistence type="predicted"/>
<dbReference type="PANTHER" id="PTHR45626">
    <property type="entry name" value="TRANSCRIPTION TERMINATION FACTOR 2-RELATED"/>
    <property type="match status" value="1"/>
</dbReference>
<keyword evidence="8" id="KW-1185">Reference proteome</keyword>
<dbReference type="Gene3D" id="3.40.50.10810">
    <property type="entry name" value="Tandem AAA-ATPase domain"/>
    <property type="match status" value="1"/>
</dbReference>
<feature type="region of interest" description="Disordered" evidence="4">
    <location>
        <begin position="391"/>
        <end position="450"/>
    </location>
</feature>
<dbReference type="PROSITE" id="PS51192">
    <property type="entry name" value="HELICASE_ATP_BIND_1"/>
    <property type="match status" value="1"/>
</dbReference>
<dbReference type="InterPro" id="IPR008812">
    <property type="entry name" value="Ran_GTP-bd-rel"/>
</dbReference>
<dbReference type="SMART" id="SM00490">
    <property type="entry name" value="HELICc"/>
    <property type="match status" value="1"/>
</dbReference>
<dbReference type="PANTHER" id="PTHR45626:SF14">
    <property type="entry name" value="ATP-DEPENDENT DNA HELICASE (EUROFUNG)"/>
    <property type="match status" value="1"/>
</dbReference>
<dbReference type="InterPro" id="IPR038718">
    <property type="entry name" value="SNF2-like_sf"/>
</dbReference>
<dbReference type="Pfam" id="PF00271">
    <property type="entry name" value="Helicase_C"/>
    <property type="match status" value="1"/>
</dbReference>
<dbReference type="GO" id="GO:0016787">
    <property type="term" value="F:hydrolase activity"/>
    <property type="evidence" value="ECO:0007669"/>
    <property type="project" value="UniProtKB-KW"/>
</dbReference>
<accession>A0AAJ0C0S8</accession>
<dbReference type="Proteomes" id="UP001244011">
    <property type="component" value="Unassembled WGS sequence"/>
</dbReference>
<dbReference type="InterPro" id="IPR000330">
    <property type="entry name" value="SNF2_N"/>
</dbReference>
<keyword evidence="2" id="KW-0378">Hydrolase</keyword>
<evidence type="ECO:0000259" key="6">
    <source>
        <dbReference type="PROSITE" id="PS51194"/>
    </source>
</evidence>
<dbReference type="Pfam" id="PF00176">
    <property type="entry name" value="SNF2-rel_dom"/>
    <property type="match status" value="1"/>
</dbReference>
<dbReference type="CDD" id="cd18008">
    <property type="entry name" value="DEXDc_SHPRH-like"/>
    <property type="match status" value="1"/>
</dbReference>
<dbReference type="InterPro" id="IPR050628">
    <property type="entry name" value="SNF2_RAD54_helicase_TF"/>
</dbReference>
<dbReference type="CDD" id="cd18793">
    <property type="entry name" value="SF2_C_SNF"/>
    <property type="match status" value="1"/>
</dbReference>
<dbReference type="PROSITE" id="PS51194">
    <property type="entry name" value="HELICASE_CTER"/>
    <property type="match status" value="1"/>
</dbReference>
<feature type="compositionally biased region" description="Low complexity" evidence="4">
    <location>
        <begin position="1407"/>
        <end position="1435"/>
    </location>
</feature>
<dbReference type="Pfam" id="PF05508">
    <property type="entry name" value="Ran-binding"/>
    <property type="match status" value="1"/>
</dbReference>
<dbReference type="InterPro" id="IPR014001">
    <property type="entry name" value="Helicase_ATP-bd"/>
</dbReference>
<feature type="compositionally biased region" description="Acidic residues" evidence="4">
    <location>
        <begin position="1349"/>
        <end position="1364"/>
    </location>
</feature>
<dbReference type="EMBL" id="MU839007">
    <property type="protein sequence ID" value="KAK1767806.1"/>
    <property type="molecule type" value="Genomic_DNA"/>
</dbReference>
<evidence type="ECO:0000256" key="3">
    <source>
        <dbReference type="ARBA" id="ARBA00022840"/>
    </source>
</evidence>
<dbReference type="InterPro" id="IPR027417">
    <property type="entry name" value="P-loop_NTPase"/>
</dbReference>
<dbReference type="GeneID" id="85309241"/>
<sequence length="1696" mass="186758">MDALLARLGVQAVNYAIRSGIAITSTYAVQQCSRLLKTVDDKGLHTELKTLQKLLNSKIKIISPAIDLIEFKSGRGNVFLESAVPLAKSLHRDIVALGKRLENAAAEEEDSRLGGGKARSPELHLSGLMLIISDIKSLLARIDRDIPLIQLAITASGESLSTSLPPGVSPSRLLQASTFLIVGDTQFANDTARSVQIGPSFTLSLYMLFVGHSAPAGAGRVNQQGPPATPEHPGLGAQGREEPYGLGEGERKPTWQEVMHKARVRLCRTPLHWSFDPELGYCPGLPSGVGSDVARPSEHSNSALGRPDEFSYHIEIIEDLDDGRLHEEDGIKPSPFDDIPMVGIRESIPVYQISKIFYTDTGRILNIGNSLDGDNNPVLLLKRDINAPSPTRLREEWDKDSVDLQTGESPEPSILGSDDQAEIDRQLREETGLPNRGNDDEAQRTRSRWRLPQHVDPEWLALEIYTEDDDEKDDNDDDDDEVSDIDGDVDEPNKQLAMMRPGLGRDRSSVDSNLLAQIRNISIRSSPGTPSRPSSRDVDKVPADSPESFVARSPFGAITSSLSLMEMLIRLASLQEFQQTTHLAIPDHILTFFLEETSTTGLRGEERWRSRNEAKRRVGFDPKPGASFVFEPKNNLASTETPVFPKSPNKQGTKSKRELRQSFYDLLRSTTLTLPPTKPTVLGGMPLSRTPSFGDDDLKIIGSQSASQSLQPIENLNSEIVDLSDSPATKPAATAVPTFGRPTQLHSPFQRKEANVFIKPKNRPEHHRDLYRTKGPLAPKYQDKKAAPIPMFSSMGETAQPPVQYAQPASSHYDHVIYTDPNKASADLKALLEGGMDEDEDDEEKEKVDDGTMAGIKVKLLPHQIEGVEWMRGRELGPIKRGKLPKGGILADDMGLGKTLQSISLILSNPMPNGPDRPGWKKHFEHIKRATLVVAPLALIRQWEAEIKERVEKTHALKVYVHHGPQRTKSAKELARYDVVITTYQILVSEHGHSSPDPDSHQAGCFGVHWYRVILDEAHSIKNRNAKATKAACALRAEYRWCLTGTPMQNNLDELQSLVHFLRIQPYDDLAEWRANIDGPMKNGRGHIAIRRLHTLLRCFMKRRTKDILKEEGALVAGGKKALDAAAAKAKKEGKALEEPKAAFKVTERKVVTVSAEFSPAEREFYNRLAERADKSLEKMMKGKVNYANALVLLLRLRQACNHPRLAETKLEKDKDALTTDTASQQPKSADADLDALADAFGGMGIQTKQCDMCLNDLSRQEVDDGSLRCSACIESLEKLNNDTPERKRHKKKGRRVSVVKEVVKVKAQKRKPRGRKIIDDSDDEEGDGSWIVPEDQQGSLRLGKAGGEDDENAEGVGEDIGSEDSDHPSETEGGSQLDSFVAKDDADSDEDTFLSVSKINSQAVPSQESADAESGSDAQGSDADDSGVSASELASESDSDSDAPPSKPGRRRGPKGGMKDAGHVMTSAKIRELISVVGREVAEHKFIVFSQFTSMLDLVEPFFRAQPGFKSVRYDGGMRNDAREAALRSLRTDPHTRILLCSLKCGSLGLNLTAATRVVILEPFWNPFVEEQAIDRVHRLTQTVDVVVYKMTVAGTVEERILDLQNKKRLLAEATIEGGMRRKGKDALKLGLNEILDLFKHDAAPGPGLGPGSGGDGLVDSGVVGQDVGAMMRDLSIRKRTTERSQESEIYGRRW</sequence>
<feature type="region of interest" description="Disordered" evidence="4">
    <location>
        <begin position="218"/>
        <end position="244"/>
    </location>
</feature>
<keyword evidence="3" id="KW-0067">ATP-binding</keyword>
<protein>
    <submittedName>
        <fullName evidence="7">RanGTP-binding protein-domain-containing protein</fullName>
    </submittedName>
</protein>
<dbReference type="GO" id="GO:0008094">
    <property type="term" value="F:ATP-dependent activity, acting on DNA"/>
    <property type="evidence" value="ECO:0007669"/>
    <property type="project" value="TreeGrafter"/>
</dbReference>
<feature type="region of interest" description="Disordered" evidence="4">
    <location>
        <begin position="1310"/>
        <end position="1377"/>
    </location>
</feature>